<keyword evidence="1" id="KW-0812">Transmembrane</keyword>
<accession>A0ABQ3HVU5</accession>
<evidence type="ECO:0000313" key="3">
    <source>
        <dbReference type="Proteomes" id="UP000620550"/>
    </source>
</evidence>
<reference evidence="3" key="1">
    <citation type="journal article" date="2019" name="Int. J. Syst. Evol. Microbiol.">
        <title>The Global Catalogue of Microorganisms (GCM) 10K type strain sequencing project: providing services to taxonomists for standard genome sequencing and annotation.</title>
        <authorList>
            <consortium name="The Broad Institute Genomics Platform"/>
            <consortium name="The Broad Institute Genome Sequencing Center for Infectious Disease"/>
            <person name="Wu L."/>
            <person name="Ma J."/>
        </authorList>
    </citation>
    <scope>NUCLEOTIDE SEQUENCE [LARGE SCALE GENOMIC DNA]</scope>
    <source>
        <strain evidence="3">CGMCC 1.12966</strain>
    </source>
</reference>
<keyword evidence="1" id="KW-0472">Membrane</keyword>
<keyword evidence="1" id="KW-1133">Transmembrane helix</keyword>
<keyword evidence="3" id="KW-1185">Reference proteome</keyword>
<gene>
    <name evidence="2" type="ORF">GCM10017764_19770</name>
</gene>
<proteinExistence type="predicted"/>
<organism evidence="2 3">
    <name type="scientific">Sphingobacterium griseoflavum</name>
    <dbReference type="NCBI Taxonomy" id="1474952"/>
    <lineage>
        <taxon>Bacteria</taxon>
        <taxon>Pseudomonadati</taxon>
        <taxon>Bacteroidota</taxon>
        <taxon>Sphingobacteriia</taxon>
        <taxon>Sphingobacteriales</taxon>
        <taxon>Sphingobacteriaceae</taxon>
        <taxon>Sphingobacterium</taxon>
    </lineage>
</organism>
<evidence type="ECO:0000313" key="2">
    <source>
        <dbReference type="EMBL" id="GHE36664.1"/>
    </source>
</evidence>
<feature type="transmembrane region" description="Helical" evidence="1">
    <location>
        <begin position="31"/>
        <end position="58"/>
    </location>
</feature>
<evidence type="ECO:0008006" key="4">
    <source>
        <dbReference type="Google" id="ProtNLM"/>
    </source>
</evidence>
<dbReference type="Proteomes" id="UP000620550">
    <property type="component" value="Unassembled WGS sequence"/>
</dbReference>
<name>A0ABQ3HVU5_9SPHI</name>
<sequence>MFAGGLMSLKGQKMAKYCPHCALKFEMEPGFFYVSMFVSYALNVAQFIAVCVATYVFSGQSESPWLYLVVCCLAAIFLAGFNFRYARVIQLYWLTPNLDFIPRYYGEKYNREIKVEA</sequence>
<comment type="caution">
    <text evidence="2">The sequence shown here is derived from an EMBL/GenBank/DDBJ whole genome shotgun (WGS) entry which is preliminary data.</text>
</comment>
<dbReference type="EMBL" id="BNAF01000007">
    <property type="protein sequence ID" value="GHE36664.1"/>
    <property type="molecule type" value="Genomic_DNA"/>
</dbReference>
<evidence type="ECO:0000256" key="1">
    <source>
        <dbReference type="SAM" id="Phobius"/>
    </source>
</evidence>
<protein>
    <recommendedName>
        <fullName evidence="4">DUF983 domain-containing protein</fullName>
    </recommendedName>
</protein>
<feature type="transmembrane region" description="Helical" evidence="1">
    <location>
        <begin position="64"/>
        <end position="83"/>
    </location>
</feature>